<feature type="transmembrane region" description="Helical" evidence="1">
    <location>
        <begin position="22"/>
        <end position="42"/>
    </location>
</feature>
<evidence type="ECO:0000313" key="4">
    <source>
        <dbReference type="Proteomes" id="UP000553209"/>
    </source>
</evidence>
<keyword evidence="1" id="KW-0472">Membrane</keyword>
<dbReference type="InterPro" id="IPR019692">
    <property type="entry name" value="CFP-6_PH"/>
</dbReference>
<protein>
    <submittedName>
        <fullName evidence="3">PH domain-containing protein</fullName>
    </submittedName>
</protein>
<dbReference type="Proteomes" id="UP000553209">
    <property type="component" value="Unassembled WGS sequence"/>
</dbReference>
<accession>A0A7X6MDM9</accession>
<reference evidence="3 4" key="1">
    <citation type="submission" date="2020-04" db="EMBL/GenBank/DDBJ databases">
        <title>MicrobeNet Type strains.</title>
        <authorList>
            <person name="Nicholson A.C."/>
        </authorList>
    </citation>
    <scope>NUCLEOTIDE SEQUENCE [LARGE SCALE GENOMIC DNA]</scope>
    <source>
        <strain evidence="3 4">ATCC 23612</strain>
    </source>
</reference>
<dbReference type="EMBL" id="JAAXPG010000006">
    <property type="protein sequence ID" value="NKY97710.1"/>
    <property type="molecule type" value="Genomic_DNA"/>
</dbReference>
<dbReference type="RefSeq" id="WP_061078455.1">
    <property type="nucleotide sequence ID" value="NZ_JAAXPG010000006.1"/>
</dbReference>
<sequence length="154" mass="16558">MDDEASGQAVLPRTWRPRSVRWVAYGLALLIVATLAVLAAILPGSWGIMDRVLMVGLGLAIAAALHLLARPRLVATEEGVTVVNSIRTHVLSWAEVVDMRMPEGEPWPSADLSDGTTLAVMAIQSADGETARRGLEEFRALLHARGEGREPGRS</sequence>
<gene>
    <name evidence="3" type="ORF">HGB44_08495</name>
</gene>
<evidence type="ECO:0000259" key="2">
    <source>
        <dbReference type="Pfam" id="PF10756"/>
    </source>
</evidence>
<keyword evidence="1" id="KW-1133">Transmembrane helix</keyword>
<proteinExistence type="predicted"/>
<evidence type="ECO:0000313" key="3">
    <source>
        <dbReference type="EMBL" id="NKY97710.1"/>
    </source>
</evidence>
<name>A0A7X6MDM9_9ACTN</name>
<keyword evidence="1" id="KW-0812">Transmembrane</keyword>
<organism evidence="3 4">
    <name type="scientific">Nocardiopsis alborubida</name>
    <dbReference type="NCBI Taxonomy" id="146802"/>
    <lineage>
        <taxon>Bacteria</taxon>
        <taxon>Bacillati</taxon>
        <taxon>Actinomycetota</taxon>
        <taxon>Actinomycetes</taxon>
        <taxon>Streptosporangiales</taxon>
        <taxon>Nocardiopsidaceae</taxon>
        <taxon>Nocardiopsis</taxon>
    </lineage>
</organism>
<feature type="domain" description="Low molecular weight protein antigen 6 PH" evidence="2">
    <location>
        <begin position="70"/>
        <end position="139"/>
    </location>
</feature>
<evidence type="ECO:0000256" key="1">
    <source>
        <dbReference type="SAM" id="Phobius"/>
    </source>
</evidence>
<dbReference type="Pfam" id="PF10756">
    <property type="entry name" value="bPH_6"/>
    <property type="match status" value="1"/>
</dbReference>
<keyword evidence="4" id="KW-1185">Reference proteome</keyword>
<dbReference type="AlphaFoldDB" id="A0A7X6MDM9"/>
<comment type="caution">
    <text evidence="3">The sequence shown here is derived from an EMBL/GenBank/DDBJ whole genome shotgun (WGS) entry which is preliminary data.</text>
</comment>
<feature type="transmembrane region" description="Helical" evidence="1">
    <location>
        <begin position="48"/>
        <end position="69"/>
    </location>
</feature>